<dbReference type="Proteomes" id="UP000824001">
    <property type="component" value="Unassembled WGS sequence"/>
</dbReference>
<dbReference type="Pfam" id="PF03862">
    <property type="entry name" value="SpoVAC_SpoVAEB"/>
    <property type="match status" value="1"/>
</dbReference>
<dbReference type="PANTHER" id="PTHR38450">
    <property type="entry name" value="STAGE V SPORULATION PROTEIN AC-RELATED"/>
    <property type="match status" value="1"/>
</dbReference>
<keyword evidence="1" id="KW-1133">Transmembrane helix</keyword>
<keyword evidence="1" id="KW-0472">Membrane</keyword>
<proteinExistence type="predicted"/>
<reference evidence="2" key="1">
    <citation type="submission" date="2020-10" db="EMBL/GenBank/DDBJ databases">
        <authorList>
            <person name="Gilroy R."/>
        </authorList>
    </citation>
    <scope>NUCLEOTIDE SEQUENCE</scope>
    <source>
        <strain evidence="2">ChiHjej10B9-9673</strain>
    </source>
</reference>
<evidence type="ECO:0000313" key="3">
    <source>
        <dbReference type="Proteomes" id="UP000824001"/>
    </source>
</evidence>
<dbReference type="InterPro" id="IPR005562">
    <property type="entry name" value="SpoVA"/>
</dbReference>
<dbReference type="EMBL" id="DVJK01000122">
    <property type="protein sequence ID" value="HIS66796.1"/>
    <property type="molecule type" value="Genomic_DNA"/>
</dbReference>
<feature type="transmembrane region" description="Helical" evidence="1">
    <location>
        <begin position="120"/>
        <end position="144"/>
    </location>
</feature>
<reference evidence="2" key="2">
    <citation type="journal article" date="2021" name="PeerJ">
        <title>Extensive microbial diversity within the chicken gut microbiome revealed by metagenomics and culture.</title>
        <authorList>
            <person name="Gilroy R."/>
            <person name="Ravi A."/>
            <person name="Getino M."/>
            <person name="Pursley I."/>
            <person name="Horton D.L."/>
            <person name="Alikhan N.F."/>
            <person name="Baker D."/>
            <person name="Gharbi K."/>
            <person name="Hall N."/>
            <person name="Watson M."/>
            <person name="Adriaenssens E.M."/>
            <person name="Foster-Nyarko E."/>
            <person name="Jarju S."/>
            <person name="Secka A."/>
            <person name="Antonio M."/>
            <person name="Oren A."/>
            <person name="Chaudhuri R.R."/>
            <person name="La Ragione R."/>
            <person name="Hildebrand F."/>
            <person name="Pallen M.J."/>
        </authorList>
    </citation>
    <scope>NUCLEOTIDE SEQUENCE</scope>
    <source>
        <strain evidence="2">ChiHjej10B9-9673</strain>
    </source>
</reference>
<dbReference type="AlphaFoldDB" id="A0A9D1FEE0"/>
<accession>A0A9D1FEE0</accession>
<feature type="transmembrane region" description="Helical" evidence="1">
    <location>
        <begin position="81"/>
        <end position="100"/>
    </location>
</feature>
<dbReference type="PANTHER" id="PTHR38450:SF1">
    <property type="entry name" value="STAGE V SPORULATION PROTEIN AC"/>
    <property type="match status" value="1"/>
</dbReference>
<keyword evidence="1" id="KW-0812">Transmembrane</keyword>
<feature type="transmembrane region" description="Helical" evidence="1">
    <location>
        <begin position="56"/>
        <end position="74"/>
    </location>
</feature>
<gene>
    <name evidence="2" type="ORF">IAC18_04455</name>
</gene>
<comment type="caution">
    <text evidence="2">The sequence shown here is derived from an EMBL/GenBank/DDBJ whole genome shotgun (WGS) entry which is preliminary data.</text>
</comment>
<evidence type="ECO:0000256" key="1">
    <source>
        <dbReference type="SAM" id="Phobius"/>
    </source>
</evidence>
<feature type="transmembrane region" description="Helical" evidence="1">
    <location>
        <begin position="29"/>
        <end position="50"/>
    </location>
</feature>
<name>A0A9D1FEE0_9FIRM</name>
<evidence type="ECO:0000313" key="2">
    <source>
        <dbReference type="EMBL" id="HIS66796.1"/>
    </source>
</evidence>
<protein>
    <submittedName>
        <fullName evidence="2">SpoVA/SpoVAEb family sporulation membrane protein</fullName>
    </submittedName>
</protein>
<sequence>MRKLTNEQYAELVKRLSPKSVTGPDTLRAFLCGGAVCTLGELITLGLEAAGAGEDAGVWTSVALIFLGALLTGLGVYDKFAAFAGAGALVPITGFANAVASPALEFKTEGLVAGLAAKLFVIAGPVLVYGTLSGVLYGLALCLLKV</sequence>
<organism evidence="2 3">
    <name type="scientific">Candidatus Scatomorpha merdipullorum</name>
    <dbReference type="NCBI Taxonomy" id="2840927"/>
    <lineage>
        <taxon>Bacteria</taxon>
        <taxon>Bacillati</taxon>
        <taxon>Bacillota</taxon>
        <taxon>Clostridia</taxon>
        <taxon>Eubacteriales</taxon>
        <taxon>Candidatus Scatomorpha</taxon>
    </lineage>
</organism>